<protein>
    <recommendedName>
        <fullName evidence="1">non-specific serine/threonine protein kinase</fullName>
        <ecNumber evidence="1">2.7.11.1</ecNumber>
    </recommendedName>
</protein>
<keyword evidence="4" id="KW-0547">Nucleotide-binding</keyword>
<feature type="domain" description="Protein kinase" evidence="9">
    <location>
        <begin position="1"/>
        <end position="158"/>
    </location>
</feature>
<accession>A0ABD1XJC3</accession>
<dbReference type="AlphaFoldDB" id="A0ABD1XJC3"/>
<keyword evidence="2" id="KW-0723">Serine/threonine-protein kinase</keyword>
<evidence type="ECO:0000259" key="9">
    <source>
        <dbReference type="PROSITE" id="PS50011"/>
    </source>
</evidence>
<dbReference type="InterPro" id="IPR011009">
    <property type="entry name" value="Kinase-like_dom_sf"/>
</dbReference>
<keyword evidence="11" id="KW-1185">Reference proteome</keyword>
<evidence type="ECO:0000256" key="4">
    <source>
        <dbReference type="ARBA" id="ARBA00022741"/>
    </source>
</evidence>
<evidence type="ECO:0000256" key="1">
    <source>
        <dbReference type="ARBA" id="ARBA00012513"/>
    </source>
</evidence>
<proteinExistence type="predicted"/>
<evidence type="ECO:0000256" key="6">
    <source>
        <dbReference type="ARBA" id="ARBA00022840"/>
    </source>
</evidence>
<keyword evidence="6" id="KW-0067">ATP-binding</keyword>
<evidence type="ECO:0000313" key="11">
    <source>
        <dbReference type="Proteomes" id="UP001605036"/>
    </source>
</evidence>
<dbReference type="InterPro" id="IPR000719">
    <property type="entry name" value="Prot_kinase_dom"/>
</dbReference>
<evidence type="ECO:0000256" key="7">
    <source>
        <dbReference type="ARBA" id="ARBA00047899"/>
    </source>
</evidence>
<organism evidence="10 11">
    <name type="scientific">Riccia fluitans</name>
    <dbReference type="NCBI Taxonomy" id="41844"/>
    <lineage>
        <taxon>Eukaryota</taxon>
        <taxon>Viridiplantae</taxon>
        <taxon>Streptophyta</taxon>
        <taxon>Embryophyta</taxon>
        <taxon>Marchantiophyta</taxon>
        <taxon>Marchantiopsida</taxon>
        <taxon>Marchantiidae</taxon>
        <taxon>Marchantiales</taxon>
        <taxon>Ricciaceae</taxon>
        <taxon>Riccia</taxon>
    </lineage>
</organism>
<comment type="catalytic activity">
    <reaction evidence="7">
        <text>L-threonyl-[protein] + ATP = O-phospho-L-threonyl-[protein] + ADP + H(+)</text>
        <dbReference type="Rhea" id="RHEA:46608"/>
        <dbReference type="Rhea" id="RHEA-COMP:11060"/>
        <dbReference type="Rhea" id="RHEA-COMP:11605"/>
        <dbReference type="ChEBI" id="CHEBI:15378"/>
        <dbReference type="ChEBI" id="CHEBI:30013"/>
        <dbReference type="ChEBI" id="CHEBI:30616"/>
        <dbReference type="ChEBI" id="CHEBI:61977"/>
        <dbReference type="ChEBI" id="CHEBI:456216"/>
        <dbReference type="EC" id="2.7.11.1"/>
    </reaction>
</comment>
<evidence type="ECO:0000256" key="8">
    <source>
        <dbReference type="ARBA" id="ARBA00048679"/>
    </source>
</evidence>
<dbReference type="GO" id="GO:0005524">
    <property type="term" value="F:ATP binding"/>
    <property type="evidence" value="ECO:0007669"/>
    <property type="project" value="UniProtKB-KW"/>
</dbReference>
<gene>
    <name evidence="10" type="ORF">R1flu_026206</name>
</gene>
<reference evidence="10 11" key="1">
    <citation type="submission" date="2024-09" db="EMBL/GenBank/DDBJ databases">
        <title>Chromosome-scale assembly of Riccia fluitans.</title>
        <authorList>
            <person name="Paukszto L."/>
            <person name="Sawicki J."/>
            <person name="Karawczyk K."/>
            <person name="Piernik-Szablinska J."/>
            <person name="Szczecinska M."/>
            <person name="Mazdziarz M."/>
        </authorList>
    </citation>
    <scope>NUCLEOTIDE SEQUENCE [LARGE SCALE GENOMIC DNA]</scope>
    <source>
        <strain evidence="10">Rf_01</strain>
        <tissue evidence="10">Aerial parts of the thallus</tissue>
    </source>
</reference>
<evidence type="ECO:0000313" key="10">
    <source>
        <dbReference type="EMBL" id="KAL2607633.1"/>
    </source>
</evidence>
<evidence type="ECO:0000256" key="3">
    <source>
        <dbReference type="ARBA" id="ARBA00022679"/>
    </source>
</evidence>
<dbReference type="Proteomes" id="UP001605036">
    <property type="component" value="Unassembled WGS sequence"/>
</dbReference>
<dbReference type="SUPFAM" id="SSF56112">
    <property type="entry name" value="Protein kinase-like (PK-like)"/>
    <property type="match status" value="1"/>
</dbReference>
<comment type="catalytic activity">
    <reaction evidence="8">
        <text>L-seryl-[protein] + ATP = O-phospho-L-seryl-[protein] + ADP + H(+)</text>
        <dbReference type="Rhea" id="RHEA:17989"/>
        <dbReference type="Rhea" id="RHEA-COMP:9863"/>
        <dbReference type="Rhea" id="RHEA-COMP:11604"/>
        <dbReference type="ChEBI" id="CHEBI:15378"/>
        <dbReference type="ChEBI" id="CHEBI:29999"/>
        <dbReference type="ChEBI" id="CHEBI:30616"/>
        <dbReference type="ChEBI" id="CHEBI:83421"/>
        <dbReference type="ChEBI" id="CHEBI:456216"/>
        <dbReference type="EC" id="2.7.11.1"/>
    </reaction>
</comment>
<sequence length="158" mass="18276">MDTRTPTSVRVRKERGLAEVLWGTRSKNKLLTWRQRLKIIVGIAKGLLYLHEETHPSFYHGHIKAQNIVLDKDWNPKIAAFGFRVSDSGSTSIDEGDLAYMSPEIRKDPWLMRTIEQDVYSYGVLLLEIVSGKKCVDRPEMYGDVDLKDWVLEAKTYY</sequence>
<keyword evidence="5" id="KW-0418">Kinase</keyword>
<comment type="caution">
    <text evidence="10">The sequence shown here is derived from an EMBL/GenBank/DDBJ whole genome shotgun (WGS) entry which is preliminary data.</text>
</comment>
<dbReference type="FunFam" id="1.10.510.10:FF:001023">
    <property type="entry name" value="Os07g0541700 protein"/>
    <property type="match status" value="1"/>
</dbReference>
<evidence type="ECO:0000256" key="5">
    <source>
        <dbReference type="ARBA" id="ARBA00022777"/>
    </source>
</evidence>
<name>A0ABD1XJC3_9MARC</name>
<keyword evidence="3" id="KW-0808">Transferase</keyword>
<dbReference type="EMBL" id="JBHFFA010000008">
    <property type="protein sequence ID" value="KAL2607633.1"/>
    <property type="molecule type" value="Genomic_DNA"/>
</dbReference>
<dbReference type="GO" id="GO:0004674">
    <property type="term" value="F:protein serine/threonine kinase activity"/>
    <property type="evidence" value="ECO:0007669"/>
    <property type="project" value="UniProtKB-KW"/>
</dbReference>
<dbReference type="Gene3D" id="1.10.510.10">
    <property type="entry name" value="Transferase(Phosphotransferase) domain 1"/>
    <property type="match status" value="1"/>
</dbReference>
<dbReference type="PROSITE" id="PS50011">
    <property type="entry name" value="PROTEIN_KINASE_DOM"/>
    <property type="match status" value="1"/>
</dbReference>
<dbReference type="Pfam" id="PF00069">
    <property type="entry name" value="Pkinase"/>
    <property type="match status" value="1"/>
</dbReference>
<dbReference type="InterPro" id="IPR052059">
    <property type="entry name" value="CR_Ser/Thr_kinase"/>
</dbReference>
<evidence type="ECO:0000256" key="2">
    <source>
        <dbReference type="ARBA" id="ARBA00022527"/>
    </source>
</evidence>
<dbReference type="PANTHER" id="PTHR47973">
    <property type="entry name" value="CYSTEINE-RICH RECEPTOR-LIKE PROTEIN KINASE 3"/>
    <property type="match status" value="1"/>
</dbReference>
<dbReference type="EC" id="2.7.11.1" evidence="1"/>